<evidence type="ECO:0000256" key="1">
    <source>
        <dbReference type="ARBA" id="ARBA00009437"/>
    </source>
</evidence>
<dbReference type="Gene3D" id="3.40.190.10">
    <property type="entry name" value="Periplasmic binding protein-like II"/>
    <property type="match status" value="2"/>
</dbReference>
<dbReference type="InterPro" id="IPR000847">
    <property type="entry name" value="LysR_HTH_N"/>
</dbReference>
<evidence type="ECO:0000256" key="4">
    <source>
        <dbReference type="ARBA" id="ARBA00023163"/>
    </source>
</evidence>
<name>A0ABW0GN68_9MICO</name>
<evidence type="ECO:0000313" key="6">
    <source>
        <dbReference type="EMBL" id="MFC5380734.1"/>
    </source>
</evidence>
<dbReference type="Pfam" id="PF03466">
    <property type="entry name" value="LysR_substrate"/>
    <property type="match status" value="1"/>
</dbReference>
<reference evidence="7" key="1">
    <citation type="journal article" date="2019" name="Int. J. Syst. Evol. Microbiol.">
        <title>The Global Catalogue of Microorganisms (GCM) 10K type strain sequencing project: providing services to taxonomists for standard genome sequencing and annotation.</title>
        <authorList>
            <consortium name="The Broad Institute Genomics Platform"/>
            <consortium name="The Broad Institute Genome Sequencing Center for Infectious Disease"/>
            <person name="Wu L."/>
            <person name="Ma J."/>
        </authorList>
    </citation>
    <scope>NUCLEOTIDE SEQUENCE [LARGE SCALE GENOMIC DNA]</scope>
    <source>
        <strain evidence="7">CCUG 43114</strain>
    </source>
</reference>
<dbReference type="SUPFAM" id="SSF46785">
    <property type="entry name" value="Winged helix' DNA-binding domain"/>
    <property type="match status" value="1"/>
</dbReference>
<dbReference type="EMBL" id="JBHSLD010000007">
    <property type="protein sequence ID" value="MFC5380734.1"/>
    <property type="molecule type" value="Genomic_DNA"/>
</dbReference>
<dbReference type="Proteomes" id="UP001596122">
    <property type="component" value="Unassembled WGS sequence"/>
</dbReference>
<keyword evidence="4" id="KW-0804">Transcription</keyword>
<keyword evidence="7" id="KW-1185">Reference proteome</keyword>
<evidence type="ECO:0000259" key="5">
    <source>
        <dbReference type="PROSITE" id="PS50931"/>
    </source>
</evidence>
<dbReference type="InterPro" id="IPR036390">
    <property type="entry name" value="WH_DNA-bd_sf"/>
</dbReference>
<organism evidence="6 7">
    <name type="scientific">Aquipuribacter nitratireducens</name>
    <dbReference type="NCBI Taxonomy" id="650104"/>
    <lineage>
        <taxon>Bacteria</taxon>
        <taxon>Bacillati</taxon>
        <taxon>Actinomycetota</taxon>
        <taxon>Actinomycetes</taxon>
        <taxon>Micrococcales</taxon>
        <taxon>Intrasporangiaceae</taxon>
        <taxon>Aquipuribacter</taxon>
    </lineage>
</organism>
<evidence type="ECO:0000256" key="3">
    <source>
        <dbReference type="ARBA" id="ARBA00023125"/>
    </source>
</evidence>
<comment type="caution">
    <text evidence="6">The sequence shown here is derived from an EMBL/GenBank/DDBJ whole genome shotgun (WGS) entry which is preliminary data.</text>
</comment>
<comment type="similarity">
    <text evidence="1">Belongs to the LysR transcriptional regulatory family.</text>
</comment>
<dbReference type="Pfam" id="PF00126">
    <property type="entry name" value="HTH_1"/>
    <property type="match status" value="1"/>
</dbReference>
<accession>A0ABW0GN68</accession>
<dbReference type="PANTHER" id="PTHR30346">
    <property type="entry name" value="TRANSCRIPTIONAL DUAL REGULATOR HCAR-RELATED"/>
    <property type="match status" value="1"/>
</dbReference>
<keyword evidence="3" id="KW-0238">DNA-binding</keyword>
<proteinExistence type="inferred from homology"/>
<dbReference type="InterPro" id="IPR036388">
    <property type="entry name" value="WH-like_DNA-bd_sf"/>
</dbReference>
<dbReference type="PRINTS" id="PR00039">
    <property type="entry name" value="HTHLYSR"/>
</dbReference>
<keyword evidence="2" id="KW-0805">Transcription regulation</keyword>
<dbReference type="RefSeq" id="WP_340267721.1">
    <property type="nucleotide sequence ID" value="NZ_JBBEOG010000002.1"/>
</dbReference>
<dbReference type="PANTHER" id="PTHR30346:SF0">
    <property type="entry name" value="HCA OPERON TRANSCRIPTIONAL ACTIVATOR HCAR"/>
    <property type="match status" value="1"/>
</dbReference>
<evidence type="ECO:0000313" key="7">
    <source>
        <dbReference type="Proteomes" id="UP001596122"/>
    </source>
</evidence>
<evidence type="ECO:0000256" key="2">
    <source>
        <dbReference type="ARBA" id="ARBA00023015"/>
    </source>
</evidence>
<protein>
    <submittedName>
        <fullName evidence="6">LysR family transcriptional regulator</fullName>
    </submittedName>
</protein>
<gene>
    <name evidence="6" type="ORF">ACFPJ6_08025</name>
</gene>
<feature type="domain" description="HTH lysR-type" evidence="5">
    <location>
        <begin position="4"/>
        <end position="61"/>
    </location>
</feature>
<dbReference type="PROSITE" id="PS50931">
    <property type="entry name" value="HTH_LYSR"/>
    <property type="match status" value="1"/>
</dbReference>
<sequence>MAGVDLRQLRSLVAVVDEGTFTDGALALGVTQASVSRAVAALEAALGARLLQRTSRGAGVTVTGARVVAHARRVLAEVDALHGAVREVGGEVRMGYAWAALGRHTTPLQRRWSELHPVSALVLVQCTSPTAGLLEGAADVAVTRRPLDDSRFDTALVGVEARMAAVASDDPLARRRTLRLADFAGRTVGVDDRTGTTTPDLWPEGAAPASTRRVSTVDEWLTLIAAGQAVGLTAEATARQHLRPGVAFRRVTDAPPVPVRLVWWRDDPPPHVPELVRLVSELYGRPPARGGAG</sequence>
<dbReference type="Gene3D" id="1.10.10.10">
    <property type="entry name" value="Winged helix-like DNA-binding domain superfamily/Winged helix DNA-binding domain"/>
    <property type="match status" value="1"/>
</dbReference>
<dbReference type="InterPro" id="IPR005119">
    <property type="entry name" value="LysR_subst-bd"/>
</dbReference>
<dbReference type="SUPFAM" id="SSF53850">
    <property type="entry name" value="Periplasmic binding protein-like II"/>
    <property type="match status" value="1"/>
</dbReference>